<keyword evidence="5 8" id="KW-0460">Magnesium</keyword>
<comment type="domain">
    <text evidence="8">The N-terminal domain determines nucleotide recognition and specific binding, while the C-terminal domain determines the specific binding to the target protein.</text>
</comment>
<feature type="binding site" evidence="8">
    <location>
        <position position="95"/>
    </location>
    <ligand>
        <name>GTP</name>
        <dbReference type="ChEBI" id="CHEBI:37565"/>
    </ligand>
</feature>
<dbReference type="EC" id="2.7.7.77" evidence="8"/>
<feature type="binding site" evidence="8">
    <location>
        <position position="95"/>
    </location>
    <ligand>
        <name>Mg(2+)</name>
        <dbReference type="ChEBI" id="CHEBI:18420"/>
    </ligand>
</feature>
<dbReference type="InterPro" id="IPR029044">
    <property type="entry name" value="Nucleotide-diphossugar_trans"/>
</dbReference>
<evidence type="ECO:0000313" key="10">
    <source>
        <dbReference type="EMBL" id="OIP38238.1"/>
    </source>
</evidence>
<dbReference type="SUPFAM" id="SSF53448">
    <property type="entry name" value="Nucleotide-diphospho-sugar transferases"/>
    <property type="match status" value="1"/>
</dbReference>
<feature type="domain" description="MobA-like NTP transferase" evidence="9">
    <location>
        <begin position="6"/>
        <end position="144"/>
    </location>
</feature>
<dbReference type="InterPro" id="IPR025877">
    <property type="entry name" value="MobA-like_NTP_Trfase"/>
</dbReference>
<comment type="cofactor">
    <cofactor evidence="8">
        <name>Mg(2+)</name>
        <dbReference type="ChEBI" id="CHEBI:18420"/>
    </cofactor>
</comment>
<dbReference type="STRING" id="1817895.AUJ95_07005"/>
<dbReference type="Gene3D" id="3.90.550.10">
    <property type="entry name" value="Spore Coat Polysaccharide Biosynthesis Protein SpsA, Chain A"/>
    <property type="match status" value="1"/>
</dbReference>
<dbReference type="AlphaFoldDB" id="A0A1J5E4H9"/>
<comment type="catalytic activity">
    <reaction evidence="8">
        <text>Mo-molybdopterin + GTP + H(+) = Mo-molybdopterin guanine dinucleotide + diphosphate</text>
        <dbReference type="Rhea" id="RHEA:34243"/>
        <dbReference type="ChEBI" id="CHEBI:15378"/>
        <dbReference type="ChEBI" id="CHEBI:33019"/>
        <dbReference type="ChEBI" id="CHEBI:37565"/>
        <dbReference type="ChEBI" id="CHEBI:71302"/>
        <dbReference type="ChEBI" id="CHEBI:71310"/>
        <dbReference type="EC" id="2.7.7.77"/>
    </reaction>
</comment>
<dbReference type="Proteomes" id="UP000183085">
    <property type="component" value="Unassembled WGS sequence"/>
</dbReference>
<keyword evidence="6 8" id="KW-0342">GTP-binding</keyword>
<organism evidence="10 11">
    <name type="scientific">Candidatus Desantisbacteria bacterium CG2_30_40_21</name>
    <dbReference type="NCBI Taxonomy" id="1817895"/>
    <lineage>
        <taxon>Bacteria</taxon>
        <taxon>Candidatus Desantisiibacteriota</taxon>
    </lineage>
</organism>
<keyword evidence="7 8" id="KW-0501">Molybdenum cofactor biosynthesis</keyword>
<comment type="function">
    <text evidence="8">Transfers a GMP moiety from GTP to Mo-molybdopterin (Mo-MPT) cofactor (Moco or molybdenum cofactor) to form Mo-molybdopterin guanine dinucleotide (Mo-MGD) cofactor.</text>
</comment>
<evidence type="ECO:0000256" key="6">
    <source>
        <dbReference type="ARBA" id="ARBA00023134"/>
    </source>
</evidence>
<accession>A0A1J5E4H9</accession>
<evidence type="ECO:0000256" key="4">
    <source>
        <dbReference type="ARBA" id="ARBA00022741"/>
    </source>
</evidence>
<dbReference type="CDD" id="cd02503">
    <property type="entry name" value="MobA"/>
    <property type="match status" value="1"/>
</dbReference>
<comment type="similarity">
    <text evidence="8">Belongs to the MobA family.</text>
</comment>
<proteinExistence type="inferred from homology"/>
<feature type="binding site" evidence="8">
    <location>
        <position position="66"/>
    </location>
    <ligand>
        <name>GTP</name>
        <dbReference type="ChEBI" id="CHEBI:37565"/>
    </ligand>
</feature>
<keyword evidence="3 8" id="KW-0479">Metal-binding</keyword>
<dbReference type="HAMAP" id="MF_00316">
    <property type="entry name" value="MobA"/>
    <property type="match status" value="1"/>
</dbReference>
<reference evidence="10 11" key="1">
    <citation type="journal article" date="2016" name="Environ. Microbiol.">
        <title>Genomic resolution of a cold subsurface aquifer community provides metabolic insights for novel microbes adapted to high CO concentrations.</title>
        <authorList>
            <person name="Probst A.J."/>
            <person name="Castelle C.J."/>
            <person name="Singh A."/>
            <person name="Brown C.T."/>
            <person name="Anantharaman K."/>
            <person name="Sharon I."/>
            <person name="Hug L.A."/>
            <person name="Burstein D."/>
            <person name="Emerson J.B."/>
            <person name="Thomas B.C."/>
            <person name="Banfield J.F."/>
        </authorList>
    </citation>
    <scope>NUCLEOTIDE SEQUENCE [LARGE SCALE GENOMIC DNA]</scope>
    <source>
        <strain evidence="10">CG2_30_40_21</strain>
    </source>
</reference>
<dbReference type="PANTHER" id="PTHR19136:SF81">
    <property type="entry name" value="MOLYBDENUM COFACTOR GUANYLYLTRANSFERASE"/>
    <property type="match status" value="1"/>
</dbReference>
<comment type="caution">
    <text evidence="8">Lacks conserved residue(s) required for the propagation of feature annotation.</text>
</comment>
<gene>
    <name evidence="8" type="primary">mobA</name>
    <name evidence="10" type="ORF">AUJ95_07005</name>
</gene>
<comment type="subcellular location">
    <subcellularLocation>
        <location evidence="8">Cytoplasm</location>
    </subcellularLocation>
</comment>
<evidence type="ECO:0000313" key="11">
    <source>
        <dbReference type="Proteomes" id="UP000183085"/>
    </source>
</evidence>
<evidence type="ECO:0000256" key="2">
    <source>
        <dbReference type="ARBA" id="ARBA00022679"/>
    </source>
</evidence>
<keyword evidence="2 8" id="KW-0808">Transferase</keyword>
<feature type="binding site" evidence="8">
    <location>
        <position position="21"/>
    </location>
    <ligand>
        <name>GTP</name>
        <dbReference type="ChEBI" id="CHEBI:37565"/>
    </ligand>
</feature>
<dbReference type="GO" id="GO:0061603">
    <property type="term" value="F:molybdenum cofactor guanylyltransferase activity"/>
    <property type="evidence" value="ECO:0007669"/>
    <property type="project" value="UniProtKB-EC"/>
</dbReference>
<evidence type="ECO:0000256" key="7">
    <source>
        <dbReference type="ARBA" id="ARBA00023150"/>
    </source>
</evidence>
<dbReference type="GO" id="GO:0006777">
    <property type="term" value="P:Mo-molybdopterin cofactor biosynthetic process"/>
    <property type="evidence" value="ECO:0007669"/>
    <property type="project" value="UniProtKB-KW"/>
</dbReference>
<dbReference type="GO" id="GO:0005737">
    <property type="term" value="C:cytoplasm"/>
    <property type="evidence" value="ECO:0007669"/>
    <property type="project" value="UniProtKB-SubCell"/>
</dbReference>
<evidence type="ECO:0000259" key="9">
    <source>
        <dbReference type="Pfam" id="PF12804"/>
    </source>
</evidence>
<comment type="caution">
    <text evidence="10">The sequence shown here is derived from an EMBL/GenBank/DDBJ whole genome shotgun (WGS) entry which is preliminary data.</text>
</comment>
<name>A0A1J5E4H9_9BACT</name>
<evidence type="ECO:0000256" key="5">
    <source>
        <dbReference type="ARBA" id="ARBA00022842"/>
    </source>
</evidence>
<protein>
    <recommendedName>
        <fullName evidence="8">Probable molybdenum cofactor guanylyltransferase</fullName>
        <shortName evidence="8">MoCo guanylyltransferase</shortName>
        <ecNumber evidence="8">2.7.7.77</ecNumber>
    </recommendedName>
    <alternativeName>
        <fullName evidence="8">GTP:molybdopterin guanylyltransferase</fullName>
    </alternativeName>
    <alternativeName>
        <fullName evidence="8">Mo-MPT guanylyltransferase</fullName>
    </alternativeName>
    <alternativeName>
        <fullName evidence="8">Molybdopterin guanylyltransferase</fullName>
    </alternativeName>
    <alternativeName>
        <fullName evidence="8">Molybdopterin-guanine dinucleotide synthase</fullName>
        <shortName evidence="8">MGD synthase</shortName>
    </alternativeName>
</protein>
<sequence>MSGLNAIINAGGQSLRFGSDKAEMMLEGKRVIETLIERLQGVCSQIIIVSNQLKGDEYPGVRIVKDVICGIGPLGGIHAGLLASNTHHNLVIACDMPFINIEFIKYMMSQVKPEDKAVIPMIEGRAEPLCGIYARSCILIIEGLTNITTSVVPGEKTRGFCILRLLDEVRARYIEEGIMRQFDPQLHMFFNINTVEDLQQAYKWRFNHEKHEGHENLPSLLS</sequence>
<dbReference type="GO" id="GO:0046872">
    <property type="term" value="F:metal ion binding"/>
    <property type="evidence" value="ECO:0007669"/>
    <property type="project" value="UniProtKB-KW"/>
</dbReference>
<keyword evidence="4 8" id="KW-0547">Nucleotide-binding</keyword>
<dbReference type="InterPro" id="IPR013482">
    <property type="entry name" value="Molybde_CF_guanTrfase"/>
</dbReference>
<evidence type="ECO:0000256" key="3">
    <source>
        <dbReference type="ARBA" id="ARBA00022723"/>
    </source>
</evidence>
<keyword evidence="1 8" id="KW-0963">Cytoplasm</keyword>
<dbReference type="PANTHER" id="PTHR19136">
    <property type="entry name" value="MOLYBDENUM COFACTOR GUANYLYLTRANSFERASE"/>
    <property type="match status" value="1"/>
</dbReference>
<dbReference type="Pfam" id="PF12804">
    <property type="entry name" value="NTP_transf_3"/>
    <property type="match status" value="1"/>
</dbReference>
<dbReference type="GO" id="GO:0005525">
    <property type="term" value="F:GTP binding"/>
    <property type="evidence" value="ECO:0007669"/>
    <property type="project" value="UniProtKB-UniRule"/>
</dbReference>
<evidence type="ECO:0000256" key="1">
    <source>
        <dbReference type="ARBA" id="ARBA00022490"/>
    </source>
</evidence>
<evidence type="ECO:0000256" key="8">
    <source>
        <dbReference type="HAMAP-Rule" id="MF_00316"/>
    </source>
</evidence>
<dbReference type="EMBL" id="MNYI01000184">
    <property type="protein sequence ID" value="OIP38238.1"/>
    <property type="molecule type" value="Genomic_DNA"/>
</dbReference>